<evidence type="ECO:0000313" key="2">
    <source>
        <dbReference type="Proteomes" id="UP000479000"/>
    </source>
</evidence>
<proteinExistence type="predicted"/>
<protein>
    <submittedName>
        <fullName evidence="1">Uncharacterized protein</fullName>
    </submittedName>
</protein>
<evidence type="ECO:0000313" key="1">
    <source>
        <dbReference type="EMBL" id="CAA9997764.1"/>
    </source>
</evidence>
<sequence length="56" mass="6295">MRALRLDDGRIQARAEPRSEVGPLESQFSHFEPDRPSCFGGKSIIIIIDRLTALEV</sequence>
<dbReference type="EMBL" id="CADCXU010005931">
    <property type="protein sequence ID" value="CAA9997764.1"/>
    <property type="molecule type" value="Genomic_DNA"/>
</dbReference>
<dbReference type="Proteomes" id="UP000479000">
    <property type="component" value="Unassembled WGS sequence"/>
</dbReference>
<name>A0A6H5G7H7_9HEMI</name>
<dbReference type="AlphaFoldDB" id="A0A6H5G7H7"/>
<keyword evidence="2" id="KW-1185">Reference proteome</keyword>
<feature type="non-terminal residue" evidence="1">
    <location>
        <position position="56"/>
    </location>
</feature>
<reference evidence="1 2" key="1">
    <citation type="submission" date="2020-02" db="EMBL/GenBank/DDBJ databases">
        <authorList>
            <person name="Ferguson B K."/>
        </authorList>
    </citation>
    <scope>NUCLEOTIDE SEQUENCE [LARGE SCALE GENOMIC DNA]</scope>
</reference>
<gene>
    <name evidence="1" type="ORF">NTEN_LOCUS4058</name>
</gene>
<accession>A0A6H5G7H7</accession>
<organism evidence="1 2">
    <name type="scientific">Nesidiocoris tenuis</name>
    <dbReference type="NCBI Taxonomy" id="355587"/>
    <lineage>
        <taxon>Eukaryota</taxon>
        <taxon>Metazoa</taxon>
        <taxon>Ecdysozoa</taxon>
        <taxon>Arthropoda</taxon>
        <taxon>Hexapoda</taxon>
        <taxon>Insecta</taxon>
        <taxon>Pterygota</taxon>
        <taxon>Neoptera</taxon>
        <taxon>Paraneoptera</taxon>
        <taxon>Hemiptera</taxon>
        <taxon>Heteroptera</taxon>
        <taxon>Panheteroptera</taxon>
        <taxon>Cimicomorpha</taxon>
        <taxon>Miridae</taxon>
        <taxon>Dicyphina</taxon>
        <taxon>Nesidiocoris</taxon>
    </lineage>
</organism>